<organism evidence="1 2">
    <name type="scientific">Campylobacter concisus</name>
    <dbReference type="NCBI Taxonomy" id="199"/>
    <lineage>
        <taxon>Bacteria</taxon>
        <taxon>Pseudomonadati</taxon>
        <taxon>Campylobacterota</taxon>
        <taxon>Epsilonproteobacteria</taxon>
        <taxon>Campylobacterales</taxon>
        <taxon>Campylobacteraceae</taxon>
        <taxon>Campylobacter</taxon>
    </lineage>
</organism>
<protein>
    <recommendedName>
        <fullName evidence="3">Stringent starvation protein B</fullName>
    </recommendedName>
</protein>
<dbReference type="KEGG" id="ccoc:CCON33237_0713"/>
<dbReference type="EMBL" id="CP012541">
    <property type="protein sequence ID" value="ALF47402.1"/>
    <property type="molecule type" value="Genomic_DNA"/>
</dbReference>
<name>A0A0M3V2B0_9BACT</name>
<accession>A0A0M3V2B0</accession>
<evidence type="ECO:0008006" key="3">
    <source>
        <dbReference type="Google" id="ProtNLM"/>
    </source>
</evidence>
<dbReference type="GeneID" id="28662387"/>
<dbReference type="AlphaFoldDB" id="A0A0M3V2B0"/>
<dbReference type="Proteomes" id="UP000066049">
    <property type="component" value="Chromosome"/>
</dbReference>
<evidence type="ECO:0000313" key="2">
    <source>
        <dbReference type="Proteomes" id="UP000066049"/>
    </source>
</evidence>
<dbReference type="RefSeq" id="WP_054196426.1">
    <property type="nucleotide sequence ID" value="NZ_CABMKQ010000014.1"/>
</dbReference>
<sequence length="149" mass="16692">MLDEILDDEKFALLMKMHVYECIDFLLEKGVNFSVVANLPLVSFEPSLPDEISKSFSMPVIMFSLGGYTLESTKLTQDELSFEAGFGSENFASVVSFPLGGIVQILVENSPILVNFSIHKPKEKQADHTKKSVSVFLQNPKNKDIFKKK</sequence>
<gene>
    <name evidence="1" type="ORF">CCON33237_0713</name>
</gene>
<proteinExistence type="predicted"/>
<evidence type="ECO:0000313" key="1">
    <source>
        <dbReference type="EMBL" id="ALF47402.1"/>
    </source>
</evidence>
<dbReference type="PATRIC" id="fig|199.248.peg.738"/>
<reference evidence="2" key="1">
    <citation type="submission" date="2015-08" db="EMBL/GenBank/DDBJ databases">
        <title>Comparative genomics of the Campylobacter concisus group.</title>
        <authorList>
            <person name="Miller W.G."/>
            <person name="Yee E."/>
            <person name="Chapman M.H."/>
            <person name="Huynh S."/>
            <person name="Bono J.L."/>
            <person name="On S.L.W."/>
            <person name="St Leger J."/>
            <person name="Foster G."/>
            <person name="Parker C.T."/>
        </authorList>
    </citation>
    <scope>NUCLEOTIDE SEQUENCE [LARGE SCALE GENOMIC DNA]</scope>
    <source>
        <strain evidence="2">ATCC 33237</strain>
    </source>
</reference>